<dbReference type="KEGG" id="rsz:108839276"/>
<sequence>MENNYWTPSLPKGEPAMDTGDWRLHLPPDSREKIINKIVETLKNHLPNSGPEGINELRRIAARFEGKILSGAANPSDYLRKISIKMLTMETREKSAAGSSSLTFPGAYNTLPVNPGEPAMDTQDWKTQLPAGSRQKIVNKILETLKKHLPYSGPEGINELKRIAVRFEEKIFSRAVNQNDYLRIISLKMLTMETKAQNAAGSSSNLALDNVMINNGNVKTSLLNEEPAINSGDWRAQVPPDSRHRIVNKIMGILMKHVTHSGTEGINELKGIAARFEEKVFRSAVNQTDYLRKISVKMLTIPPAPASSIPAESNKLALDELSNFMFNDNSVPSLPKEEPSVNSGDWRIQLPPDLRQKLVDKLKETLKKHVPYSGEEGIEELRRIAISFEELIFNTALNQVDYFRKISLKMQSMMEEDYD</sequence>
<feature type="domain" description="Mediator complex subunit 15 KIX" evidence="3">
    <location>
        <begin position="344"/>
        <end position="415"/>
    </location>
</feature>
<proteinExistence type="predicted"/>
<dbReference type="Gene3D" id="1.10.246.20">
    <property type="entry name" value="Coactivator CBP, KIX domain"/>
    <property type="match status" value="4"/>
</dbReference>
<reference evidence="5" key="2">
    <citation type="submission" date="2025-08" db="UniProtKB">
        <authorList>
            <consortium name="RefSeq"/>
        </authorList>
    </citation>
    <scope>IDENTIFICATION</scope>
    <source>
        <tissue evidence="5">Leaf</tissue>
    </source>
</reference>
<dbReference type="PANTHER" id="PTHR33137">
    <property type="entry name" value="MEDIATOR OF RNA POLYMERASE II TRANSCRIPTION SUBUNIT 15A-RELATED"/>
    <property type="match status" value="1"/>
</dbReference>
<evidence type="ECO:0000256" key="2">
    <source>
        <dbReference type="ARBA" id="ARBA00023242"/>
    </source>
</evidence>
<name>A0A9W3DJI8_RAPSA</name>
<evidence type="ECO:0000313" key="5">
    <source>
        <dbReference type="RefSeq" id="XP_056864072.1"/>
    </source>
</evidence>
<keyword evidence="4" id="KW-1185">Reference proteome</keyword>
<reference evidence="4" key="1">
    <citation type="journal article" date="2019" name="Database">
        <title>The radish genome database (RadishGD): an integrated information resource for radish genomics.</title>
        <authorList>
            <person name="Yu H.J."/>
            <person name="Baek S."/>
            <person name="Lee Y.J."/>
            <person name="Cho A."/>
            <person name="Mun J.H."/>
        </authorList>
    </citation>
    <scope>NUCLEOTIDE SEQUENCE [LARGE SCALE GENOMIC DNA]</scope>
    <source>
        <strain evidence="4">cv. WK10039</strain>
    </source>
</reference>
<evidence type="ECO:0000259" key="3">
    <source>
        <dbReference type="Pfam" id="PF16987"/>
    </source>
</evidence>
<dbReference type="OrthoDB" id="1083693at2759"/>
<feature type="domain" description="Mediator complex subunit 15 KIX" evidence="3">
    <location>
        <begin position="232"/>
        <end position="301"/>
    </location>
</feature>
<dbReference type="GO" id="GO:0003713">
    <property type="term" value="F:transcription coactivator activity"/>
    <property type="evidence" value="ECO:0007669"/>
    <property type="project" value="InterPro"/>
</dbReference>
<dbReference type="GO" id="GO:0005634">
    <property type="term" value="C:nucleus"/>
    <property type="evidence" value="ECO:0007669"/>
    <property type="project" value="UniProtKB-SubCell"/>
</dbReference>
<dbReference type="GeneID" id="108839276"/>
<dbReference type="PANTHER" id="PTHR33137:SF4">
    <property type="entry name" value="MEDIATOR OF RNA POLYMERASE II TRANSCRIPTION SUBUNIT 15A-RELATED"/>
    <property type="match status" value="1"/>
</dbReference>
<dbReference type="SUPFAM" id="SSF47040">
    <property type="entry name" value="Kix domain of CBP (creb binding protein)"/>
    <property type="match status" value="3"/>
</dbReference>
<dbReference type="Proteomes" id="UP000504610">
    <property type="component" value="Chromosome 1"/>
</dbReference>
<evidence type="ECO:0000256" key="1">
    <source>
        <dbReference type="ARBA" id="ARBA00004123"/>
    </source>
</evidence>
<organism evidence="4 5">
    <name type="scientific">Raphanus sativus</name>
    <name type="common">Radish</name>
    <name type="synonym">Raphanus raphanistrum var. sativus</name>
    <dbReference type="NCBI Taxonomy" id="3726"/>
    <lineage>
        <taxon>Eukaryota</taxon>
        <taxon>Viridiplantae</taxon>
        <taxon>Streptophyta</taxon>
        <taxon>Embryophyta</taxon>
        <taxon>Tracheophyta</taxon>
        <taxon>Spermatophyta</taxon>
        <taxon>Magnoliopsida</taxon>
        <taxon>eudicotyledons</taxon>
        <taxon>Gunneridae</taxon>
        <taxon>Pentapetalae</taxon>
        <taxon>rosids</taxon>
        <taxon>malvids</taxon>
        <taxon>Brassicales</taxon>
        <taxon>Brassicaceae</taxon>
        <taxon>Brassiceae</taxon>
        <taxon>Raphanus</taxon>
    </lineage>
</organism>
<protein>
    <submittedName>
        <fullName evidence="5">Uncharacterized protein LOC108839276</fullName>
    </submittedName>
</protein>
<gene>
    <name evidence="5" type="primary">LOC108839276</name>
</gene>
<dbReference type="GO" id="GO:0031490">
    <property type="term" value="F:chromatin DNA binding"/>
    <property type="evidence" value="ECO:0007669"/>
    <property type="project" value="InterPro"/>
</dbReference>
<dbReference type="InterPro" id="IPR036529">
    <property type="entry name" value="KIX_dom_sf"/>
</dbReference>
<dbReference type="FunFam" id="1.10.246.20:FF:000003">
    <property type="entry name" value="Mediator of RNA polymerase II transcription subunit 15a"/>
    <property type="match status" value="3"/>
</dbReference>
<evidence type="ECO:0000313" key="4">
    <source>
        <dbReference type="Proteomes" id="UP000504610"/>
    </source>
</evidence>
<dbReference type="RefSeq" id="XP_056864072.1">
    <property type="nucleotide sequence ID" value="XM_057008092.1"/>
</dbReference>
<dbReference type="Pfam" id="PF16987">
    <property type="entry name" value="KIX_2"/>
    <property type="match status" value="4"/>
</dbReference>
<dbReference type="InterPro" id="IPR044661">
    <property type="entry name" value="MED15a/b/c-like"/>
</dbReference>
<feature type="domain" description="Mediator complex subunit 15 KIX" evidence="3">
    <location>
        <begin position="122"/>
        <end position="202"/>
    </location>
</feature>
<keyword evidence="2" id="KW-0539">Nucleus</keyword>
<dbReference type="InterPro" id="IPR036546">
    <property type="entry name" value="MED15_KIX"/>
</dbReference>
<feature type="domain" description="Mediator complex subunit 15 KIX" evidence="3">
    <location>
        <begin position="19"/>
        <end position="99"/>
    </location>
</feature>
<dbReference type="AlphaFoldDB" id="A0A9W3DJI8"/>
<comment type="subcellular location">
    <subcellularLocation>
        <location evidence="1">Nucleus</location>
    </subcellularLocation>
</comment>
<accession>A0A9W3DJI8</accession>